<dbReference type="OrthoDB" id="73491at2759"/>
<dbReference type="PANTHER" id="PTHR46370:SF1">
    <property type="entry name" value="GPALPP MOTIFS-CONTAINING PROTEIN 1"/>
    <property type="match status" value="1"/>
</dbReference>
<dbReference type="InterPro" id="IPR022226">
    <property type="entry name" value="DUF3752"/>
</dbReference>
<sequence length="214" mass="23665">MAQHRETKHGLYDRTDTVMVKRRKVVGPTLPSLCDTNKLRDKASDDNGSIAALNHHNDSDQDSDNDEDREDEEDDDSYGPSLPPLAASTAPTQPQVMGHDTSDVRTHDQAAHGNGMKRDEWMLQPPQSPAIYANHLPTKLENRKFQGGKSANKPPNAGVDASWTETPEQRLKRLQDEAMGLSPTILKNGCGPGSRTSRRVMGLDQNPRPCNHNK</sequence>
<dbReference type="Proteomes" id="UP000006701">
    <property type="component" value="Unassembled WGS sequence"/>
</dbReference>
<evidence type="ECO:0000259" key="2">
    <source>
        <dbReference type="Pfam" id="PF12572"/>
    </source>
</evidence>
<dbReference type="GeneID" id="4707291"/>
<gene>
    <name evidence="3" type="ORF">ACLA_042840</name>
</gene>
<reference evidence="3 4" key="1">
    <citation type="journal article" date="2008" name="PLoS Genet.">
        <title>Genomic islands in the pathogenic filamentous fungus Aspergillus fumigatus.</title>
        <authorList>
            <person name="Fedorova N.D."/>
            <person name="Khaldi N."/>
            <person name="Joardar V.S."/>
            <person name="Maiti R."/>
            <person name="Amedeo P."/>
            <person name="Anderson M.J."/>
            <person name="Crabtree J."/>
            <person name="Silva J.C."/>
            <person name="Badger J.H."/>
            <person name="Albarraq A."/>
            <person name="Angiuoli S."/>
            <person name="Bussey H."/>
            <person name="Bowyer P."/>
            <person name="Cotty P.J."/>
            <person name="Dyer P.S."/>
            <person name="Egan A."/>
            <person name="Galens K."/>
            <person name="Fraser-Liggett C.M."/>
            <person name="Haas B.J."/>
            <person name="Inman J.M."/>
            <person name="Kent R."/>
            <person name="Lemieux S."/>
            <person name="Malavazi I."/>
            <person name="Orvis J."/>
            <person name="Roemer T."/>
            <person name="Ronning C.M."/>
            <person name="Sundaram J.P."/>
            <person name="Sutton G."/>
            <person name="Turner G."/>
            <person name="Venter J.C."/>
            <person name="White O.R."/>
            <person name="Whitty B.R."/>
            <person name="Youngman P."/>
            <person name="Wolfe K.H."/>
            <person name="Goldman G.H."/>
            <person name="Wortman J.R."/>
            <person name="Jiang B."/>
            <person name="Denning D.W."/>
            <person name="Nierman W.C."/>
        </authorList>
    </citation>
    <scope>NUCLEOTIDE SEQUENCE [LARGE SCALE GENOMIC DNA]</scope>
    <source>
        <strain evidence="4">ATCC 1007 / CBS 513.65 / DSM 816 / NCTC 3887 / NRRL 1</strain>
    </source>
</reference>
<keyword evidence="4" id="KW-1185">Reference proteome</keyword>
<dbReference type="PANTHER" id="PTHR46370">
    <property type="entry name" value="GPALPP MOTIFS-CONTAINING PROTEIN 1"/>
    <property type="match status" value="1"/>
</dbReference>
<dbReference type="RefSeq" id="XP_001274992.1">
    <property type="nucleotide sequence ID" value="XM_001274991.1"/>
</dbReference>
<feature type="region of interest" description="Disordered" evidence="1">
    <location>
        <begin position="1"/>
        <end position="214"/>
    </location>
</feature>
<dbReference type="AlphaFoldDB" id="A1C8C9"/>
<dbReference type="EMBL" id="DS027046">
    <property type="protein sequence ID" value="EAW13566.1"/>
    <property type="molecule type" value="Genomic_DNA"/>
</dbReference>
<evidence type="ECO:0000313" key="4">
    <source>
        <dbReference type="Proteomes" id="UP000006701"/>
    </source>
</evidence>
<dbReference type="KEGG" id="act:ACLA_042840"/>
<evidence type="ECO:0000256" key="1">
    <source>
        <dbReference type="SAM" id="MobiDB-lite"/>
    </source>
</evidence>
<evidence type="ECO:0000313" key="3">
    <source>
        <dbReference type="EMBL" id="EAW13566.1"/>
    </source>
</evidence>
<feature type="compositionally biased region" description="Acidic residues" evidence="1">
    <location>
        <begin position="60"/>
        <end position="77"/>
    </location>
</feature>
<proteinExistence type="predicted"/>
<name>A1C8C9_ASPCL</name>
<feature type="compositionally biased region" description="Basic and acidic residues" evidence="1">
    <location>
        <begin position="167"/>
        <end position="176"/>
    </location>
</feature>
<dbReference type="HOGENOM" id="CLU_1288636_0_0_1"/>
<dbReference type="InterPro" id="IPR046331">
    <property type="entry name" value="GPAM1-like"/>
</dbReference>
<accession>A1C8C9</accession>
<feature type="domain" description="DUF3752" evidence="2">
    <location>
        <begin position="125"/>
        <end position="182"/>
    </location>
</feature>
<feature type="compositionally biased region" description="Basic and acidic residues" evidence="1">
    <location>
        <begin position="100"/>
        <end position="121"/>
    </location>
</feature>
<dbReference type="VEuPathDB" id="FungiDB:ACLA_042840"/>
<protein>
    <recommendedName>
        <fullName evidence="2">DUF3752 domain-containing protein</fullName>
    </recommendedName>
</protein>
<organism evidence="3 4">
    <name type="scientific">Aspergillus clavatus (strain ATCC 1007 / CBS 513.65 / DSM 816 / NCTC 3887 / NRRL 1 / QM 1276 / 107)</name>
    <dbReference type="NCBI Taxonomy" id="344612"/>
    <lineage>
        <taxon>Eukaryota</taxon>
        <taxon>Fungi</taxon>
        <taxon>Dikarya</taxon>
        <taxon>Ascomycota</taxon>
        <taxon>Pezizomycotina</taxon>
        <taxon>Eurotiomycetes</taxon>
        <taxon>Eurotiomycetidae</taxon>
        <taxon>Eurotiales</taxon>
        <taxon>Aspergillaceae</taxon>
        <taxon>Aspergillus</taxon>
        <taxon>Aspergillus subgen. Fumigati</taxon>
    </lineage>
</organism>
<feature type="compositionally biased region" description="Basic and acidic residues" evidence="1">
    <location>
        <begin position="1"/>
        <end position="16"/>
    </location>
</feature>
<dbReference type="Pfam" id="PF12572">
    <property type="entry name" value="DUF3752"/>
    <property type="match status" value="1"/>
</dbReference>
<feature type="compositionally biased region" description="Low complexity" evidence="1">
    <location>
        <begin position="84"/>
        <end position="95"/>
    </location>
</feature>